<feature type="region of interest" description="Disordered" evidence="4">
    <location>
        <begin position="76"/>
        <end position="114"/>
    </location>
</feature>
<evidence type="ECO:0000256" key="3">
    <source>
        <dbReference type="ARBA" id="ARBA00026138"/>
    </source>
</evidence>
<dbReference type="PANTHER" id="PTHR38366">
    <property type="entry name" value="NAD-DEPENDENT PROTEIN DEACETYLASE HST1-LIKE PROTEIN"/>
    <property type="match status" value="1"/>
</dbReference>
<comment type="similarity">
    <text evidence="2">Belongs to the TAC family.</text>
</comment>
<protein>
    <recommendedName>
        <fullName evidence="3">Protein TILLER ANGLE CONTROL 1</fullName>
    </recommendedName>
</protein>
<sequence>MKIFNWMQKRLNPNVLKDGLARNVKKTDSIAIDSNSKALLEQVAFLDVLDSWKDGILTIGTFGFDPLTKLDLDQHKEYSASDSDEEAEEGEGYALNNDDDHENDDNNDEEEEEVTPLMFSMSQINCHDVALTPPAMSPEIKLDHLDDQGKLRRRTTLAELFLEDSDMKKKMNPNEFTLDAGKQASDKTKDGGIFFPKKLIPHAREDSRPVKRIQKMMKRMLKRKIHPDIEGKGSNSKSHCPNNPGLPDHAPESVSLLPTPDAAM</sequence>
<evidence type="ECO:0000313" key="6">
    <source>
        <dbReference type="Proteomes" id="UP001054252"/>
    </source>
</evidence>
<organism evidence="5 6">
    <name type="scientific">Rubroshorea leprosula</name>
    <dbReference type="NCBI Taxonomy" id="152421"/>
    <lineage>
        <taxon>Eukaryota</taxon>
        <taxon>Viridiplantae</taxon>
        <taxon>Streptophyta</taxon>
        <taxon>Embryophyta</taxon>
        <taxon>Tracheophyta</taxon>
        <taxon>Spermatophyta</taxon>
        <taxon>Magnoliopsida</taxon>
        <taxon>eudicotyledons</taxon>
        <taxon>Gunneridae</taxon>
        <taxon>Pentapetalae</taxon>
        <taxon>rosids</taxon>
        <taxon>malvids</taxon>
        <taxon>Malvales</taxon>
        <taxon>Dipterocarpaceae</taxon>
        <taxon>Rubroshorea</taxon>
    </lineage>
</organism>
<evidence type="ECO:0000256" key="4">
    <source>
        <dbReference type="SAM" id="MobiDB-lite"/>
    </source>
</evidence>
<proteinExistence type="inferred from homology"/>
<evidence type="ECO:0000313" key="5">
    <source>
        <dbReference type="EMBL" id="GKV13144.1"/>
    </source>
</evidence>
<dbReference type="InterPro" id="IPR044989">
    <property type="entry name" value="TAC1"/>
</dbReference>
<dbReference type="Proteomes" id="UP001054252">
    <property type="component" value="Unassembled WGS sequence"/>
</dbReference>
<comment type="caution">
    <text evidence="5">The sequence shown here is derived from an EMBL/GenBank/DDBJ whole genome shotgun (WGS) entry which is preliminary data.</text>
</comment>
<dbReference type="EMBL" id="BPVZ01000038">
    <property type="protein sequence ID" value="GKV13144.1"/>
    <property type="molecule type" value="Genomic_DNA"/>
</dbReference>
<accession>A0AAV5JF51</accession>
<evidence type="ECO:0000256" key="2">
    <source>
        <dbReference type="ARBA" id="ARBA00025796"/>
    </source>
</evidence>
<dbReference type="GO" id="GO:0001763">
    <property type="term" value="P:morphogenesis of a branching structure"/>
    <property type="evidence" value="ECO:0007669"/>
    <property type="project" value="InterPro"/>
</dbReference>
<dbReference type="PANTHER" id="PTHR38366:SF1">
    <property type="entry name" value="PROTEIN TILLER ANGLE CONTROL 1"/>
    <property type="match status" value="1"/>
</dbReference>
<feature type="region of interest" description="Disordered" evidence="4">
    <location>
        <begin position="223"/>
        <end position="264"/>
    </location>
</feature>
<dbReference type="AlphaFoldDB" id="A0AAV5JF51"/>
<evidence type="ECO:0000256" key="1">
    <source>
        <dbReference type="ARBA" id="ARBA00022604"/>
    </source>
</evidence>
<keyword evidence="1" id="KW-0341">Growth regulation</keyword>
<name>A0AAV5JF51_9ROSI</name>
<reference evidence="5 6" key="1">
    <citation type="journal article" date="2021" name="Commun. Biol.">
        <title>The genome of Shorea leprosula (Dipterocarpaceae) highlights the ecological relevance of drought in aseasonal tropical rainforests.</title>
        <authorList>
            <person name="Ng K.K.S."/>
            <person name="Kobayashi M.J."/>
            <person name="Fawcett J.A."/>
            <person name="Hatakeyama M."/>
            <person name="Paape T."/>
            <person name="Ng C.H."/>
            <person name="Ang C.C."/>
            <person name="Tnah L.H."/>
            <person name="Lee C.T."/>
            <person name="Nishiyama T."/>
            <person name="Sese J."/>
            <person name="O'Brien M.J."/>
            <person name="Copetti D."/>
            <person name="Mohd Noor M.I."/>
            <person name="Ong R.C."/>
            <person name="Putra M."/>
            <person name="Sireger I.Z."/>
            <person name="Indrioko S."/>
            <person name="Kosugi Y."/>
            <person name="Izuno A."/>
            <person name="Isagi Y."/>
            <person name="Lee S.L."/>
            <person name="Shimizu K.K."/>
        </authorList>
    </citation>
    <scope>NUCLEOTIDE SEQUENCE [LARGE SCALE GENOMIC DNA]</scope>
    <source>
        <strain evidence="5">214</strain>
    </source>
</reference>
<gene>
    <name evidence="5" type="ORF">SLEP1_g24204</name>
</gene>
<keyword evidence="6" id="KW-1185">Reference proteome</keyword>
<feature type="compositionally biased region" description="Acidic residues" evidence="4">
    <location>
        <begin position="82"/>
        <end position="114"/>
    </location>
</feature>